<evidence type="ECO:0000313" key="11">
    <source>
        <dbReference type="Proteomes" id="UP000646244"/>
    </source>
</evidence>
<evidence type="ECO:0000259" key="8">
    <source>
        <dbReference type="Pfam" id="PF02770"/>
    </source>
</evidence>
<name>A0A918TIN9_STRCJ</name>
<gene>
    <name evidence="10" type="primary">fadE</name>
    <name evidence="10" type="ORF">GCM10010507_18500</name>
</gene>
<dbReference type="InterPro" id="IPR009100">
    <property type="entry name" value="AcylCoA_DH/oxidase_NM_dom_sf"/>
</dbReference>
<evidence type="ECO:0000256" key="4">
    <source>
        <dbReference type="ARBA" id="ARBA00022827"/>
    </source>
</evidence>
<dbReference type="SUPFAM" id="SSF47203">
    <property type="entry name" value="Acyl-CoA dehydrogenase C-terminal domain-like"/>
    <property type="match status" value="1"/>
</dbReference>
<feature type="domain" description="Acyl-CoA dehydrogenase/oxidase C-terminal" evidence="7">
    <location>
        <begin position="232"/>
        <end position="379"/>
    </location>
</feature>
<proteinExistence type="inferred from homology"/>
<evidence type="ECO:0000256" key="3">
    <source>
        <dbReference type="ARBA" id="ARBA00022630"/>
    </source>
</evidence>
<evidence type="ECO:0000259" key="9">
    <source>
        <dbReference type="Pfam" id="PF02771"/>
    </source>
</evidence>
<feature type="domain" description="Acyl-CoA dehydrogenase/oxidase N-terminal" evidence="9">
    <location>
        <begin position="4"/>
        <end position="117"/>
    </location>
</feature>
<dbReference type="InterPro" id="IPR009075">
    <property type="entry name" value="AcylCo_DH/oxidase_C"/>
</dbReference>
<dbReference type="GO" id="GO:0033539">
    <property type="term" value="P:fatty acid beta-oxidation using acyl-CoA dehydrogenase"/>
    <property type="evidence" value="ECO:0007669"/>
    <property type="project" value="TreeGrafter"/>
</dbReference>
<comment type="cofactor">
    <cofactor evidence="1 6">
        <name>FAD</name>
        <dbReference type="ChEBI" id="CHEBI:57692"/>
    </cofactor>
</comment>
<dbReference type="InterPro" id="IPR050741">
    <property type="entry name" value="Acyl-CoA_dehydrogenase"/>
</dbReference>
<dbReference type="GO" id="GO:0003995">
    <property type="term" value="F:acyl-CoA dehydrogenase activity"/>
    <property type="evidence" value="ECO:0007669"/>
    <property type="project" value="TreeGrafter"/>
</dbReference>
<dbReference type="Proteomes" id="UP000646244">
    <property type="component" value="Unassembled WGS sequence"/>
</dbReference>
<dbReference type="PANTHER" id="PTHR48083:SF6">
    <property type="entry name" value="ACYL-COA DEHYDROGENASE 6"/>
    <property type="match status" value="1"/>
</dbReference>
<dbReference type="InterPro" id="IPR037069">
    <property type="entry name" value="AcylCoA_DH/ox_N_sf"/>
</dbReference>
<dbReference type="InterPro" id="IPR036250">
    <property type="entry name" value="AcylCo_DH-like_C"/>
</dbReference>
<evidence type="ECO:0000256" key="6">
    <source>
        <dbReference type="RuleBase" id="RU362125"/>
    </source>
</evidence>
<dbReference type="EMBL" id="BMVB01000005">
    <property type="protein sequence ID" value="GHC43917.1"/>
    <property type="molecule type" value="Genomic_DNA"/>
</dbReference>
<dbReference type="SUPFAM" id="SSF56645">
    <property type="entry name" value="Acyl-CoA dehydrogenase NM domain-like"/>
    <property type="match status" value="1"/>
</dbReference>
<dbReference type="Pfam" id="PF02770">
    <property type="entry name" value="Acyl-CoA_dh_M"/>
    <property type="match status" value="1"/>
</dbReference>
<accession>A0A918TIN9</accession>
<protein>
    <submittedName>
        <fullName evidence="10">Acyl-CoA dehydrogenase</fullName>
    </submittedName>
</protein>
<dbReference type="InterPro" id="IPR046373">
    <property type="entry name" value="Acyl-CoA_Oxase/DH_mid-dom_sf"/>
</dbReference>
<dbReference type="PANTHER" id="PTHR48083">
    <property type="entry name" value="MEDIUM-CHAIN SPECIFIC ACYL-COA DEHYDROGENASE, MITOCHONDRIAL-RELATED"/>
    <property type="match status" value="1"/>
</dbReference>
<keyword evidence="4 6" id="KW-0274">FAD</keyword>
<keyword evidence="5 6" id="KW-0560">Oxidoreductase</keyword>
<dbReference type="Gene3D" id="1.20.140.10">
    <property type="entry name" value="Butyryl-CoA Dehydrogenase, subunit A, domain 3"/>
    <property type="match status" value="1"/>
</dbReference>
<feature type="domain" description="Acyl-CoA oxidase/dehydrogenase middle" evidence="8">
    <location>
        <begin position="121"/>
        <end position="217"/>
    </location>
</feature>
<evidence type="ECO:0000313" key="10">
    <source>
        <dbReference type="EMBL" id="GHC43917.1"/>
    </source>
</evidence>
<evidence type="ECO:0000256" key="2">
    <source>
        <dbReference type="ARBA" id="ARBA00009347"/>
    </source>
</evidence>
<dbReference type="GO" id="GO:0050660">
    <property type="term" value="F:flavin adenine dinucleotide binding"/>
    <property type="evidence" value="ECO:0007669"/>
    <property type="project" value="InterPro"/>
</dbReference>
<keyword evidence="3 6" id="KW-0285">Flavoprotein</keyword>
<dbReference type="GO" id="GO:0005737">
    <property type="term" value="C:cytoplasm"/>
    <property type="evidence" value="ECO:0007669"/>
    <property type="project" value="TreeGrafter"/>
</dbReference>
<evidence type="ECO:0000256" key="1">
    <source>
        <dbReference type="ARBA" id="ARBA00001974"/>
    </source>
</evidence>
<dbReference type="Pfam" id="PF00441">
    <property type="entry name" value="Acyl-CoA_dh_1"/>
    <property type="match status" value="1"/>
</dbReference>
<dbReference type="Gene3D" id="2.40.110.10">
    <property type="entry name" value="Butyryl-CoA Dehydrogenase, subunit A, domain 2"/>
    <property type="match status" value="1"/>
</dbReference>
<organism evidence="10 11">
    <name type="scientific">Streptomyces cinnamoneus</name>
    <name type="common">Streptoverticillium cinnamoneum</name>
    <dbReference type="NCBI Taxonomy" id="53446"/>
    <lineage>
        <taxon>Bacteria</taxon>
        <taxon>Bacillati</taxon>
        <taxon>Actinomycetota</taxon>
        <taxon>Actinomycetes</taxon>
        <taxon>Kitasatosporales</taxon>
        <taxon>Streptomycetaceae</taxon>
        <taxon>Streptomyces</taxon>
        <taxon>Streptomyces cinnamoneus group</taxon>
    </lineage>
</organism>
<dbReference type="InterPro" id="IPR006091">
    <property type="entry name" value="Acyl-CoA_Oxase/DH_mid-dom"/>
</dbReference>
<sequence length="384" mass="40825">MRLTRHHELFRTSVRSVLERECAAVEDWEREGAMPVHDLYRTLGEEGLLGLTLPVEHGGLGLDLGYSYVWARELGRVASGSPAMSLSVQTDIVLPLLVAAGSGRVVEDFVRPAVRGELVAALAATEPGGGSDLAAVRTTAVPDGDDLVLDGRKAFITHGSVADFAVVLCHLTTPDTAASGLDSLALVVVPTDLPGVRRERYSAKLGNRACDHGGLDLAGVRVPREYALGEPGSGYEWLTRVFTRERAFLAAVATSRAERALAGALARARGRGVLGRPLAEHQAIAFALAELDAELALVEEYTGAVFQLLDEDRPALRQASIAKLRATRLERDAAEAQLRVYGGEGYLDGGPVERAWRDARAGALAGGADEALLHLIAGHLSTDH</sequence>
<reference evidence="10" key="2">
    <citation type="submission" date="2020-09" db="EMBL/GenBank/DDBJ databases">
        <authorList>
            <person name="Sun Q."/>
            <person name="Ohkuma M."/>
        </authorList>
    </citation>
    <scope>NUCLEOTIDE SEQUENCE</scope>
    <source>
        <strain evidence="10">JCM 4633</strain>
    </source>
</reference>
<dbReference type="RefSeq" id="WP_190109208.1">
    <property type="nucleotide sequence ID" value="NZ_BMVB01000005.1"/>
</dbReference>
<comment type="similarity">
    <text evidence="2 6">Belongs to the acyl-CoA dehydrogenase family.</text>
</comment>
<comment type="caution">
    <text evidence="10">The sequence shown here is derived from an EMBL/GenBank/DDBJ whole genome shotgun (WGS) entry which is preliminary data.</text>
</comment>
<dbReference type="Pfam" id="PF02771">
    <property type="entry name" value="Acyl-CoA_dh_N"/>
    <property type="match status" value="1"/>
</dbReference>
<dbReference type="Gene3D" id="1.10.540.10">
    <property type="entry name" value="Acyl-CoA dehydrogenase/oxidase, N-terminal domain"/>
    <property type="match status" value="1"/>
</dbReference>
<evidence type="ECO:0000259" key="7">
    <source>
        <dbReference type="Pfam" id="PF00441"/>
    </source>
</evidence>
<evidence type="ECO:0000256" key="5">
    <source>
        <dbReference type="ARBA" id="ARBA00023002"/>
    </source>
</evidence>
<dbReference type="AlphaFoldDB" id="A0A918TIN9"/>
<dbReference type="InterPro" id="IPR013786">
    <property type="entry name" value="AcylCoA_DH/ox_N"/>
</dbReference>
<reference evidence="10" key="1">
    <citation type="journal article" date="2014" name="Int. J. Syst. Evol. Microbiol.">
        <title>Complete genome sequence of Corynebacterium casei LMG S-19264T (=DSM 44701T), isolated from a smear-ripened cheese.</title>
        <authorList>
            <consortium name="US DOE Joint Genome Institute (JGI-PGF)"/>
            <person name="Walter F."/>
            <person name="Albersmeier A."/>
            <person name="Kalinowski J."/>
            <person name="Ruckert C."/>
        </authorList>
    </citation>
    <scope>NUCLEOTIDE SEQUENCE</scope>
    <source>
        <strain evidence="10">JCM 4633</strain>
    </source>
</reference>